<evidence type="ECO:0000259" key="8">
    <source>
        <dbReference type="Pfam" id="PF01261"/>
    </source>
</evidence>
<proteinExistence type="inferred from homology"/>
<protein>
    <recommendedName>
        <fullName evidence="7">Probable endonuclease 4</fullName>
        <ecNumber evidence="7">3.1.21.2</ecNumber>
    </recommendedName>
    <alternativeName>
        <fullName evidence="7">Endodeoxyribonuclease IV</fullName>
    </alternativeName>
    <alternativeName>
        <fullName evidence="7">Endonuclease IV</fullName>
    </alternativeName>
</protein>
<evidence type="ECO:0000256" key="6">
    <source>
        <dbReference type="ARBA" id="ARBA00023204"/>
    </source>
</evidence>
<dbReference type="InterPro" id="IPR018246">
    <property type="entry name" value="AP_endonuc_F2_Zn_BS"/>
</dbReference>
<keyword evidence="4 7" id="KW-0378">Hydrolase</keyword>
<dbReference type="NCBIfam" id="TIGR00587">
    <property type="entry name" value="nfo"/>
    <property type="match status" value="1"/>
</dbReference>
<dbReference type="Proteomes" id="UP000232230">
    <property type="component" value="Chromosome"/>
</dbReference>
<dbReference type="SMART" id="SM00518">
    <property type="entry name" value="AP2Ec"/>
    <property type="match status" value="1"/>
</dbReference>
<dbReference type="PROSITE" id="PS00730">
    <property type="entry name" value="AP_NUCLEASE_F2_2"/>
    <property type="match status" value="1"/>
</dbReference>
<dbReference type="PANTHER" id="PTHR21445">
    <property type="entry name" value="ENDONUCLEASE IV ENDODEOXYRIBONUCLEASE IV"/>
    <property type="match status" value="1"/>
</dbReference>
<dbReference type="GO" id="GO:0006284">
    <property type="term" value="P:base-excision repair"/>
    <property type="evidence" value="ECO:0007669"/>
    <property type="project" value="TreeGrafter"/>
</dbReference>
<dbReference type="RefSeq" id="WP_024863279.1">
    <property type="nucleotide sequence ID" value="NZ_CP024965.1"/>
</dbReference>
<dbReference type="CDD" id="cd00019">
    <property type="entry name" value="AP2Ec"/>
    <property type="match status" value="1"/>
</dbReference>
<keyword evidence="2 7" id="KW-0479">Metal-binding</keyword>
<evidence type="ECO:0000256" key="1">
    <source>
        <dbReference type="ARBA" id="ARBA00005340"/>
    </source>
</evidence>
<evidence type="ECO:0000256" key="3">
    <source>
        <dbReference type="ARBA" id="ARBA00022763"/>
    </source>
</evidence>
<keyword evidence="3 7" id="KW-0227">DNA damage</keyword>
<dbReference type="GO" id="GO:0008270">
    <property type="term" value="F:zinc ion binding"/>
    <property type="evidence" value="ECO:0007669"/>
    <property type="project" value="UniProtKB-UniRule"/>
</dbReference>
<feature type="domain" description="Xylose isomerase-like TIM barrel" evidence="8">
    <location>
        <begin position="30"/>
        <end position="283"/>
    </location>
</feature>
<keyword evidence="5 7" id="KW-0862">Zinc</keyword>
<dbReference type="FunFam" id="3.20.20.150:FF:000001">
    <property type="entry name" value="Probable endonuclease 4"/>
    <property type="match status" value="1"/>
</dbReference>
<comment type="similarity">
    <text evidence="1 7">Belongs to the AP endonuclease 2 family.</text>
</comment>
<feature type="binding site" evidence="7">
    <location>
        <position position="75"/>
    </location>
    <ligand>
        <name>Zn(2+)</name>
        <dbReference type="ChEBI" id="CHEBI:29105"/>
        <label>1</label>
    </ligand>
</feature>
<dbReference type="NCBIfam" id="NF002196">
    <property type="entry name" value="PRK01060.1-1"/>
    <property type="match status" value="1"/>
</dbReference>
<dbReference type="GO" id="GO:0003677">
    <property type="term" value="F:DNA binding"/>
    <property type="evidence" value="ECO:0007669"/>
    <property type="project" value="InterPro"/>
</dbReference>
<dbReference type="KEGG" id="esx:ESOMN_v1c03740"/>
<comment type="catalytic activity">
    <reaction evidence="7">
        <text>Endonucleolytic cleavage to 5'-phosphooligonucleotide end-products.</text>
        <dbReference type="EC" id="3.1.21.2"/>
    </reaction>
</comment>
<dbReference type="Pfam" id="PF01261">
    <property type="entry name" value="AP_endonuc_2"/>
    <property type="match status" value="1"/>
</dbReference>
<feature type="binding site" evidence="7">
    <location>
        <position position="264"/>
    </location>
    <ligand>
        <name>Zn(2+)</name>
        <dbReference type="ChEBI" id="CHEBI:29105"/>
        <label>2</label>
    </ligand>
</feature>
<evidence type="ECO:0000313" key="9">
    <source>
        <dbReference type="EMBL" id="ATZ18756.1"/>
    </source>
</evidence>
<comment type="cofactor">
    <cofactor evidence="7">
        <name>Zn(2+)</name>
        <dbReference type="ChEBI" id="CHEBI:29105"/>
    </cofactor>
    <text evidence="7">Binds 3 Zn(2+) ions.</text>
</comment>
<evidence type="ECO:0000256" key="4">
    <source>
        <dbReference type="ARBA" id="ARBA00022801"/>
    </source>
</evidence>
<keyword evidence="7" id="KW-0540">Nuclease</keyword>
<sequence>MKKYPILGSHVGVNKNNNYLIGAAEQAINDGGNTFMIYTGPPQNTLRKNVDEFNLSEMKEILIKNNIDIKDLVVHAPYLINISNPVNEQTWKFGVDFLQQEIERCEKIGINILVLHPGSFTKGTSKDGIEKLIQGLNIVLKKQGNVKIAIETMSGKGTEVGTTIEELSYVLSKVENKERIGICIDTCHMNDAGYNLKDWAEIKNAIKNSIGLEKILVFHINDSKNPINSHKDRHENIGYGTIGFDVLNNIVWDEDFKEIPKILETPYIGDHSPYKQEIKNFREQLFDNKLEILREK</sequence>
<keyword evidence="6 7" id="KW-0234">DNA repair</keyword>
<feature type="binding site" evidence="7">
    <location>
        <position position="185"/>
    </location>
    <ligand>
        <name>Zn(2+)</name>
        <dbReference type="ChEBI" id="CHEBI:29105"/>
        <label>2</label>
    </ligand>
</feature>
<evidence type="ECO:0000256" key="5">
    <source>
        <dbReference type="ARBA" id="ARBA00022833"/>
    </source>
</evidence>
<dbReference type="AlphaFoldDB" id="A0A2K8NYX2"/>
<feature type="binding site" evidence="7">
    <location>
        <position position="234"/>
    </location>
    <ligand>
        <name>Zn(2+)</name>
        <dbReference type="ChEBI" id="CHEBI:29105"/>
        <label>3</label>
    </ligand>
</feature>
<dbReference type="EMBL" id="CP024965">
    <property type="protein sequence ID" value="ATZ18756.1"/>
    <property type="molecule type" value="Genomic_DNA"/>
</dbReference>
<reference evidence="9 10" key="1">
    <citation type="submission" date="2017-11" db="EMBL/GenBank/DDBJ databases">
        <title>Genome sequence of Entomoplasma somnilux PYAN-1 (ATCC 49194).</title>
        <authorList>
            <person name="Lo W.-S."/>
            <person name="Gasparich G.E."/>
            <person name="Kuo C.-H."/>
        </authorList>
    </citation>
    <scope>NUCLEOTIDE SEQUENCE [LARGE SCALE GENOMIC DNA]</scope>
    <source>
        <strain evidence="9 10">PYAN-1</strain>
    </source>
</reference>
<feature type="binding site" evidence="7">
    <location>
        <position position="219"/>
    </location>
    <ligand>
        <name>Zn(2+)</name>
        <dbReference type="ChEBI" id="CHEBI:29105"/>
        <label>2</label>
    </ligand>
</feature>
<name>A0A2K8NYX2_9MOLU</name>
<feature type="binding site" evidence="7">
    <location>
        <position position="151"/>
    </location>
    <ligand>
        <name>Zn(2+)</name>
        <dbReference type="ChEBI" id="CHEBI:29105"/>
        <label>1</label>
    </ligand>
</feature>
<accession>A0A2K8NYX2</accession>
<evidence type="ECO:0000313" key="10">
    <source>
        <dbReference type="Proteomes" id="UP000232230"/>
    </source>
</evidence>
<feature type="binding site" evidence="7">
    <location>
        <position position="188"/>
    </location>
    <ligand>
        <name>Zn(2+)</name>
        <dbReference type="ChEBI" id="CHEBI:29105"/>
        <label>3</label>
    </ligand>
</feature>
<evidence type="ECO:0000256" key="7">
    <source>
        <dbReference type="HAMAP-Rule" id="MF_00152"/>
    </source>
</evidence>
<dbReference type="GO" id="GO:0008833">
    <property type="term" value="F:deoxyribonuclease IV (phage-T4-induced) activity"/>
    <property type="evidence" value="ECO:0007669"/>
    <property type="project" value="UniProtKB-UniRule"/>
</dbReference>
<dbReference type="PROSITE" id="PS00731">
    <property type="entry name" value="AP_NUCLEASE_F2_3"/>
    <property type="match status" value="1"/>
</dbReference>
<dbReference type="EC" id="3.1.21.2" evidence="7"/>
<keyword evidence="7 9" id="KW-0255">Endonuclease</keyword>
<dbReference type="InterPro" id="IPR013022">
    <property type="entry name" value="Xyl_isomerase-like_TIM-brl"/>
</dbReference>
<comment type="function">
    <text evidence="7">Endonuclease IV plays a role in DNA repair. It cleaves phosphodiester bonds at apurinic or apyrimidinic (AP) sites, generating a 3'-hydroxyl group and a 5'-terminal sugar phosphate.</text>
</comment>
<dbReference type="GO" id="GO:0008081">
    <property type="term" value="F:phosphoric diester hydrolase activity"/>
    <property type="evidence" value="ECO:0007669"/>
    <property type="project" value="TreeGrafter"/>
</dbReference>
<organism evidence="9 10">
    <name type="scientific">Williamsoniiplasma somnilux</name>
    <dbReference type="NCBI Taxonomy" id="215578"/>
    <lineage>
        <taxon>Bacteria</taxon>
        <taxon>Bacillati</taxon>
        <taxon>Mycoplasmatota</taxon>
        <taxon>Mollicutes</taxon>
        <taxon>Entomoplasmatales</taxon>
        <taxon>Williamsoniiplasma</taxon>
    </lineage>
</organism>
<dbReference type="InterPro" id="IPR001719">
    <property type="entry name" value="AP_endonuc_2"/>
</dbReference>
<dbReference type="GO" id="GO:0003906">
    <property type="term" value="F:DNA-(apurinic or apyrimidinic site) endonuclease activity"/>
    <property type="evidence" value="ECO:0007669"/>
    <property type="project" value="TreeGrafter"/>
</dbReference>
<evidence type="ECO:0000256" key="2">
    <source>
        <dbReference type="ARBA" id="ARBA00022723"/>
    </source>
</evidence>
<dbReference type="SUPFAM" id="SSF51658">
    <property type="entry name" value="Xylose isomerase-like"/>
    <property type="match status" value="1"/>
</dbReference>
<dbReference type="PANTHER" id="PTHR21445:SF0">
    <property type="entry name" value="APURINIC-APYRIMIDINIC ENDONUCLEASE"/>
    <property type="match status" value="1"/>
</dbReference>
<feature type="binding site" evidence="7">
    <location>
        <position position="116"/>
    </location>
    <ligand>
        <name>Zn(2+)</name>
        <dbReference type="ChEBI" id="CHEBI:29105"/>
        <label>1</label>
    </ligand>
</feature>
<dbReference type="Gene3D" id="3.20.20.150">
    <property type="entry name" value="Divalent-metal-dependent TIM barrel enzymes"/>
    <property type="match status" value="1"/>
</dbReference>
<feature type="binding site" evidence="7">
    <location>
        <position position="232"/>
    </location>
    <ligand>
        <name>Zn(2+)</name>
        <dbReference type="ChEBI" id="CHEBI:29105"/>
        <label>3</label>
    </ligand>
</feature>
<feature type="binding site" evidence="7">
    <location>
        <position position="151"/>
    </location>
    <ligand>
        <name>Zn(2+)</name>
        <dbReference type="ChEBI" id="CHEBI:29105"/>
        <label>2</label>
    </ligand>
</feature>
<gene>
    <name evidence="7 9" type="primary">nfo</name>
    <name evidence="9" type="ORF">ESOMN_v1c03740</name>
</gene>
<dbReference type="PROSITE" id="PS51432">
    <property type="entry name" value="AP_NUCLEASE_F2_4"/>
    <property type="match status" value="1"/>
</dbReference>
<dbReference type="HAMAP" id="MF_00152">
    <property type="entry name" value="Nfo"/>
    <property type="match status" value="1"/>
</dbReference>
<dbReference type="InterPro" id="IPR036237">
    <property type="entry name" value="Xyl_isomerase-like_sf"/>
</dbReference>
<keyword evidence="10" id="KW-1185">Reference proteome</keyword>